<feature type="region of interest" description="Disordered" evidence="1">
    <location>
        <begin position="21"/>
        <end position="43"/>
    </location>
</feature>
<keyword evidence="3" id="KW-1185">Reference proteome</keyword>
<dbReference type="Proteomes" id="UP000041254">
    <property type="component" value="Unassembled WGS sequence"/>
</dbReference>
<feature type="compositionally biased region" description="Pro residues" evidence="1">
    <location>
        <begin position="408"/>
        <end position="454"/>
    </location>
</feature>
<dbReference type="Pfam" id="PF12314">
    <property type="entry name" value="IMCp"/>
    <property type="match status" value="2"/>
</dbReference>
<feature type="compositionally biased region" description="Low complexity" evidence="1">
    <location>
        <begin position="460"/>
        <end position="469"/>
    </location>
</feature>
<reference evidence="2 3" key="1">
    <citation type="submission" date="2014-11" db="EMBL/GenBank/DDBJ databases">
        <authorList>
            <person name="Zhu J."/>
            <person name="Qi W."/>
            <person name="Song R."/>
        </authorList>
    </citation>
    <scope>NUCLEOTIDE SEQUENCE [LARGE SCALE GENOMIC DNA]</scope>
</reference>
<dbReference type="VEuPathDB" id="CryptoDB:Vbra_20685"/>
<evidence type="ECO:0000313" key="3">
    <source>
        <dbReference type="Proteomes" id="UP000041254"/>
    </source>
</evidence>
<evidence type="ECO:0000313" key="2">
    <source>
        <dbReference type="EMBL" id="CEL99633.1"/>
    </source>
</evidence>
<protein>
    <recommendedName>
        <fullName evidence="4">Alveolin domain containing intermediate filament IMC13</fullName>
    </recommendedName>
</protein>
<accession>A0A0G4EPW7</accession>
<organism evidence="2 3">
    <name type="scientific">Vitrella brassicaformis (strain CCMP3155)</name>
    <dbReference type="NCBI Taxonomy" id="1169540"/>
    <lineage>
        <taxon>Eukaryota</taxon>
        <taxon>Sar</taxon>
        <taxon>Alveolata</taxon>
        <taxon>Colpodellida</taxon>
        <taxon>Vitrellaceae</taxon>
        <taxon>Vitrella</taxon>
    </lineage>
</organism>
<dbReference type="AlphaFoldDB" id="A0A0G4EPW7"/>
<sequence>MAAPPPGFVYGAPMPLNAPTQGPLLSATAPGGQPAPPVPLDSNLSASGKVVPVPVYQEIRMQDRIIEVPEIHVVEVIQPKVTVQEKIVEVPKYETIWQEKVVEVPGPPGASEQIKYVEVPQIEVRIKEVPGRIEYKEIVREFGKPEIQYVEKIVEVPQIQIVDKFVEVPQIQEIVKQVPKFEVVPPTGDPGKVREVPVGMTQVVEKVRPIPYPVYKDIPVYQEKHVPATGGAVKVVEKIKYVHVPGPVVEKFVPVMVPGPIVDVPQPVGPQPVEKPRPGGRIIQVPVEVIEEQEIIVEKIIPLPPGVPPPAGFELSGPRGVPGAPGEEAKVVEVPVEKIREIPVPEYVDEYVDVPAEEGQPIIIHPIPQIEYKQLPPIVERGEPRVVKDPPRFLPPIFDREVTTVPHVGPPPPAGGPVMPPTRPLPPHMLPFPPHTAPGAPPPPHMMPFPPQPVVRPEGDTAAPDAPAGDVPPPPAHTQ</sequence>
<dbReference type="EMBL" id="CDMY01000285">
    <property type="protein sequence ID" value="CEL99633.1"/>
    <property type="molecule type" value="Genomic_DNA"/>
</dbReference>
<evidence type="ECO:0000256" key="1">
    <source>
        <dbReference type="SAM" id="MobiDB-lite"/>
    </source>
</evidence>
<evidence type="ECO:0008006" key="4">
    <source>
        <dbReference type="Google" id="ProtNLM"/>
    </source>
</evidence>
<proteinExistence type="predicted"/>
<gene>
    <name evidence="2" type="ORF">Vbra_20685</name>
</gene>
<name>A0A0G4EPW7_VITBC</name>
<dbReference type="STRING" id="1169540.A0A0G4EPW7"/>
<feature type="region of interest" description="Disordered" evidence="1">
    <location>
        <begin position="408"/>
        <end position="479"/>
    </location>
</feature>
<dbReference type="InterPro" id="IPR022086">
    <property type="entry name" value="IMCp"/>
</dbReference>
<feature type="compositionally biased region" description="Pro residues" evidence="1">
    <location>
        <begin position="470"/>
        <end position="479"/>
    </location>
</feature>
<dbReference type="PANTHER" id="PTHR48125">
    <property type="entry name" value="LP07818P1"/>
    <property type="match status" value="1"/>
</dbReference>
<dbReference type="OrthoDB" id="448535at2759"/>
<dbReference type="PhylomeDB" id="A0A0G4EPW7"/>
<dbReference type="InParanoid" id="A0A0G4EPW7"/>
<dbReference type="PANTHER" id="PTHR48125:SF10">
    <property type="entry name" value="OS12G0136300 PROTEIN"/>
    <property type="match status" value="1"/>
</dbReference>